<name>A0A0B2JGI3_9FIRM</name>
<protein>
    <submittedName>
        <fullName evidence="3">Uncharacterized protein</fullName>
    </submittedName>
</protein>
<evidence type="ECO:0000313" key="4">
    <source>
        <dbReference type="Proteomes" id="UP000030993"/>
    </source>
</evidence>
<gene>
    <name evidence="3" type="ORF">NZ47_13705</name>
</gene>
<organism evidence="3 4">
    <name type="scientific">Anaerovibrio lipolyticus</name>
    <dbReference type="NCBI Taxonomy" id="82374"/>
    <lineage>
        <taxon>Bacteria</taxon>
        <taxon>Bacillati</taxon>
        <taxon>Bacillota</taxon>
        <taxon>Negativicutes</taxon>
        <taxon>Selenomonadales</taxon>
        <taxon>Selenomonadaceae</taxon>
        <taxon>Anaerovibrio</taxon>
    </lineage>
</organism>
<feature type="chain" id="PRO_5039398501" evidence="2">
    <location>
        <begin position="28"/>
        <end position="379"/>
    </location>
</feature>
<evidence type="ECO:0000256" key="2">
    <source>
        <dbReference type="SAM" id="SignalP"/>
    </source>
</evidence>
<dbReference type="AlphaFoldDB" id="A0A0B2JGI3"/>
<sequence length="379" mass="43175">MNIISTQKILVTCAIMAALISFCCVTAQVAANEYKHIPTSREELNNAERDLKVLKKRYPDMEESAFITDNIQAPLIKNNPDLLKKAIKKHDDGLRKVYIIDKKHPESVGKGIFTISAGNIALTQGFINVKMALEPGTYTPKSYKDYDIYATSCLAAEYAKEASRWYYNEKVPQDNIRAEKFAVNLLDNVPTFSVGGVLMSRQRMQTIMQDDFAAEASEASLYDLYSFILNTSQNRVGFTNDDINTNQLLVADKNGDYWSVFAPPQFDVTKLEFERALEDKTIMTRGEDRAYYTAGQIAWAIKNNAWDSRHVTFMDAHKYFKDLPKNINFTAVIATTDKGNWKLIDWYLSDSSYLTESQQENLNLYVDGMKASFDDTENW</sequence>
<evidence type="ECO:0000256" key="1">
    <source>
        <dbReference type="SAM" id="Coils"/>
    </source>
</evidence>
<comment type="caution">
    <text evidence="3">The sequence shown here is derived from an EMBL/GenBank/DDBJ whole genome shotgun (WGS) entry which is preliminary data.</text>
</comment>
<feature type="coiled-coil region" evidence="1">
    <location>
        <begin position="37"/>
        <end position="64"/>
    </location>
</feature>
<keyword evidence="1" id="KW-0175">Coiled coil</keyword>
<dbReference type="EMBL" id="JSCE01000253">
    <property type="protein sequence ID" value="KHM46919.1"/>
    <property type="molecule type" value="Genomic_DNA"/>
</dbReference>
<reference evidence="3 4" key="1">
    <citation type="journal article" date="2013" name="PLoS ONE">
        <title>Identification and characterization of three novel lipases belonging to families II and V from Anaerovibrio lipolyticus 5ST.</title>
        <authorList>
            <person name="Prive F."/>
            <person name="Kaderbhai N.N."/>
            <person name="Girdwood S."/>
            <person name="Worgan H.J."/>
            <person name="Pinloche E."/>
            <person name="Scollan N.D."/>
            <person name="Huws S.A."/>
            <person name="Newbold C.J."/>
        </authorList>
    </citation>
    <scope>NUCLEOTIDE SEQUENCE [LARGE SCALE GENOMIC DNA]</scope>
    <source>
        <strain evidence="3 4">5S</strain>
    </source>
</reference>
<keyword evidence="4" id="KW-1185">Reference proteome</keyword>
<evidence type="ECO:0000313" key="3">
    <source>
        <dbReference type="EMBL" id="KHM46919.1"/>
    </source>
</evidence>
<dbReference type="Proteomes" id="UP000030993">
    <property type="component" value="Unassembled WGS sequence"/>
</dbReference>
<accession>A0A0B2JGI3</accession>
<proteinExistence type="predicted"/>
<keyword evidence="2" id="KW-0732">Signal</keyword>
<feature type="signal peptide" evidence="2">
    <location>
        <begin position="1"/>
        <end position="27"/>
    </location>
</feature>
<dbReference type="RefSeq" id="WP_039212200.1">
    <property type="nucleotide sequence ID" value="NZ_JSCE01000253.1"/>
</dbReference>